<evidence type="ECO:0000313" key="1">
    <source>
        <dbReference type="EMBL" id="KSU81789.1"/>
    </source>
</evidence>
<accession>A0A0V8J494</accession>
<protein>
    <submittedName>
        <fullName evidence="1">Uncharacterized protein</fullName>
    </submittedName>
</protein>
<sequence>MAFVIHMPLTNTKAATRYAAELPMRETSPGHYEGYYTATSNVRATGATVEVRAQDDYGNTASEIAKGKLNIN</sequence>
<evidence type="ECO:0000313" key="2">
    <source>
        <dbReference type="Proteomes" id="UP000054099"/>
    </source>
</evidence>
<dbReference type="EMBL" id="LNQN01000005">
    <property type="protein sequence ID" value="KSU81789.1"/>
    <property type="molecule type" value="Genomic_DNA"/>
</dbReference>
<proteinExistence type="predicted"/>
<dbReference type="Proteomes" id="UP000054099">
    <property type="component" value="Unassembled WGS sequence"/>
</dbReference>
<gene>
    <name evidence="1" type="ORF">AS030_15995</name>
</gene>
<name>A0A0V8J494_9BACL</name>
<organism evidence="1 2">
    <name type="scientific">Fictibacillus enclensis</name>
    <dbReference type="NCBI Taxonomy" id="1017270"/>
    <lineage>
        <taxon>Bacteria</taxon>
        <taxon>Bacillati</taxon>
        <taxon>Bacillota</taxon>
        <taxon>Bacilli</taxon>
        <taxon>Bacillales</taxon>
        <taxon>Fictibacillaceae</taxon>
        <taxon>Fictibacillus</taxon>
    </lineage>
</organism>
<dbReference type="AlphaFoldDB" id="A0A0V8J494"/>
<keyword evidence="2" id="KW-1185">Reference proteome</keyword>
<reference evidence="1 2" key="1">
    <citation type="journal article" date="2014" name="Antonie Van Leeuwenhoek">
        <title>Fictibacillus enclensis sp. nov., isolated from marine sediment.</title>
        <authorList>
            <person name="Dastager S.G."/>
            <person name="Mawlankar R."/>
            <person name="Srinivasan K."/>
            <person name="Tang S.K."/>
            <person name="Lee J.C."/>
            <person name="Ramana V.V."/>
            <person name="Shouche Y.S."/>
        </authorList>
    </citation>
    <scope>NUCLEOTIDE SEQUENCE [LARGE SCALE GENOMIC DNA]</scope>
    <source>
        <strain evidence="1 2">NIO-1003</strain>
    </source>
</reference>
<comment type="caution">
    <text evidence="1">The sequence shown here is derived from an EMBL/GenBank/DDBJ whole genome shotgun (WGS) entry which is preliminary data.</text>
</comment>